<dbReference type="InterPro" id="IPR048068">
    <property type="entry name" value="LarA-like"/>
</dbReference>
<sequence>MDFQLKRGRGTETFSLEDSRILQVILPPETNLRPCTLRDVEEALDSPVGTPPLLELLQRKQPRKIVLIVNDITRPTPYDLLLPPVLSRFARAGITDDMVTLLVATGIHDPHTDDQNLQVYGEEIVRRFGIVSHAADDLESLVSIGTLSTGAELKINRLVAEADFVLSLGVVMPHYFAGYSGGRKSILPGVAWKETVERNHSRMVELMDALPDLDSNPVNLEMIEAAQMVGVDFILNVVVNEKKDVVKVAAGDVVKAWREAVAVSASLYEVPVEGLADVAVAGACGHPRDINMYQAQKALDHADKATKKGGAIVLVADCPGGYGEAVFEEWMNAASCPEDIVKRIRSDFKMGGHKAFGFAKVAAEKTVYMVTSMDWAEVKKLFAVKVPSVEEALRLFEQERGKDLSYMVLPEGSLTVPVPPRE</sequence>
<dbReference type="RefSeq" id="WP_133956368.1">
    <property type="nucleotide sequence ID" value="NZ_SORI01000003.1"/>
</dbReference>
<dbReference type="InterPro" id="IPR047926">
    <property type="entry name" value="Ni_dep_LarA"/>
</dbReference>
<dbReference type="Proteomes" id="UP000295066">
    <property type="component" value="Unassembled WGS sequence"/>
</dbReference>
<evidence type="ECO:0000259" key="2">
    <source>
        <dbReference type="Pfam" id="PF21113"/>
    </source>
</evidence>
<protein>
    <submittedName>
        <fullName evidence="3">Nickel-dependent lactate racemase</fullName>
    </submittedName>
</protein>
<dbReference type="InterPro" id="IPR043166">
    <property type="entry name" value="LarA-like_C"/>
</dbReference>
<organism evidence="3 4">
    <name type="scientific">Aminivibrio pyruvatiphilus</name>
    <dbReference type="NCBI Taxonomy" id="1005740"/>
    <lineage>
        <taxon>Bacteria</taxon>
        <taxon>Thermotogati</taxon>
        <taxon>Synergistota</taxon>
        <taxon>Synergistia</taxon>
        <taxon>Synergistales</taxon>
        <taxon>Aminobacteriaceae</taxon>
        <taxon>Aminivibrio</taxon>
    </lineage>
</organism>
<dbReference type="Gene3D" id="3.40.50.11440">
    <property type="match status" value="1"/>
</dbReference>
<dbReference type="Gene3D" id="3.90.226.30">
    <property type="match status" value="1"/>
</dbReference>
<dbReference type="PANTHER" id="PTHR33171:SF17">
    <property type="entry name" value="LARA-LIKE N-TERMINAL DOMAIN-CONTAINING PROTEIN"/>
    <property type="match status" value="1"/>
</dbReference>
<comment type="caution">
    <text evidence="3">The sequence shown here is derived from an EMBL/GenBank/DDBJ whole genome shotgun (WGS) entry which is preliminary data.</text>
</comment>
<dbReference type="InterPro" id="IPR048520">
    <property type="entry name" value="LarA_C"/>
</dbReference>
<name>A0A4R8MAW7_9BACT</name>
<proteinExistence type="predicted"/>
<dbReference type="Pfam" id="PF21113">
    <property type="entry name" value="LarA_C"/>
    <property type="match status" value="1"/>
</dbReference>
<evidence type="ECO:0000313" key="3">
    <source>
        <dbReference type="EMBL" id="TDY62813.1"/>
    </source>
</evidence>
<evidence type="ECO:0000313" key="4">
    <source>
        <dbReference type="Proteomes" id="UP000295066"/>
    </source>
</evidence>
<dbReference type="Pfam" id="PF09861">
    <property type="entry name" value="Lar_N"/>
    <property type="match status" value="1"/>
</dbReference>
<keyword evidence="4" id="KW-1185">Reference proteome</keyword>
<dbReference type="GO" id="GO:0050043">
    <property type="term" value="F:lactate racemase activity"/>
    <property type="evidence" value="ECO:0007669"/>
    <property type="project" value="InterPro"/>
</dbReference>
<reference evidence="3 4" key="1">
    <citation type="submission" date="2019-03" db="EMBL/GenBank/DDBJ databases">
        <title>Genomic Encyclopedia of Type Strains, Phase IV (KMG-IV): sequencing the most valuable type-strain genomes for metagenomic binning, comparative biology and taxonomic classification.</title>
        <authorList>
            <person name="Goeker M."/>
        </authorList>
    </citation>
    <scope>NUCLEOTIDE SEQUENCE [LARGE SCALE GENOMIC DNA]</scope>
    <source>
        <strain evidence="3 4">DSM 25964</strain>
    </source>
</reference>
<dbReference type="OrthoDB" id="9770545at2"/>
<dbReference type="AlphaFoldDB" id="A0A4R8MAW7"/>
<dbReference type="EMBL" id="SORI01000003">
    <property type="protein sequence ID" value="TDY62813.1"/>
    <property type="molecule type" value="Genomic_DNA"/>
</dbReference>
<dbReference type="NCBIfam" id="NF033504">
    <property type="entry name" value="Ni_dep_LarA"/>
    <property type="match status" value="1"/>
</dbReference>
<gene>
    <name evidence="3" type="ORF">C8D99_10333</name>
</gene>
<accession>A0A4R8MAW7</accession>
<evidence type="ECO:0000259" key="1">
    <source>
        <dbReference type="Pfam" id="PF09861"/>
    </source>
</evidence>
<dbReference type="InterPro" id="IPR018657">
    <property type="entry name" value="LarA-like_N"/>
</dbReference>
<dbReference type="PANTHER" id="PTHR33171">
    <property type="entry name" value="LAR_N DOMAIN-CONTAINING PROTEIN"/>
    <property type="match status" value="1"/>
</dbReference>
<feature type="domain" description="Lactate racemase C-terminal" evidence="2">
    <location>
        <begin position="276"/>
        <end position="412"/>
    </location>
</feature>
<feature type="domain" description="LarA-like N-terminal" evidence="1">
    <location>
        <begin position="8"/>
        <end position="204"/>
    </location>
</feature>